<dbReference type="Proteomes" id="UP000037904">
    <property type="component" value="Unassembled WGS sequence"/>
</dbReference>
<protein>
    <submittedName>
        <fullName evidence="5">Quinic acid utilization activator</fullName>
    </submittedName>
</protein>
<comment type="caution">
    <text evidence="5">The sequence shown here is derived from an EMBL/GenBank/DDBJ whole genome shotgun (WGS) entry which is preliminary data.</text>
</comment>
<evidence type="ECO:0000256" key="1">
    <source>
        <dbReference type="ARBA" id="ARBA00022723"/>
    </source>
</evidence>
<keyword evidence="2" id="KW-0539">Nucleus</keyword>
<dbReference type="GO" id="GO:0003677">
    <property type="term" value="F:DNA binding"/>
    <property type="evidence" value="ECO:0007669"/>
    <property type="project" value="InterPro"/>
</dbReference>
<evidence type="ECO:0000313" key="6">
    <source>
        <dbReference type="Proteomes" id="UP000037904"/>
    </source>
</evidence>
<dbReference type="CDD" id="cd12148">
    <property type="entry name" value="fungal_TF_MHR"/>
    <property type="match status" value="1"/>
</dbReference>
<name>A0A0N0DDJ2_FUSLA</name>
<proteinExistence type="predicted"/>
<dbReference type="GO" id="GO:0000981">
    <property type="term" value="F:DNA-binding transcription factor activity, RNA polymerase II-specific"/>
    <property type="evidence" value="ECO:0007669"/>
    <property type="project" value="InterPro"/>
</dbReference>
<dbReference type="EMBL" id="JXCE01000175">
    <property type="protein sequence ID" value="KPA39725.1"/>
    <property type="molecule type" value="Genomic_DNA"/>
</dbReference>
<dbReference type="InterPro" id="IPR001138">
    <property type="entry name" value="Zn2Cys6_DnaBD"/>
</dbReference>
<evidence type="ECO:0000259" key="4">
    <source>
        <dbReference type="PROSITE" id="PS50048"/>
    </source>
</evidence>
<dbReference type="GO" id="GO:0008270">
    <property type="term" value="F:zinc ion binding"/>
    <property type="evidence" value="ECO:0007669"/>
    <property type="project" value="InterPro"/>
</dbReference>
<keyword evidence="1" id="KW-0479">Metal-binding</keyword>
<feature type="region of interest" description="Disordered" evidence="3">
    <location>
        <begin position="1"/>
        <end position="38"/>
    </location>
</feature>
<dbReference type="OrthoDB" id="2534600at2759"/>
<dbReference type="CDD" id="cd00067">
    <property type="entry name" value="GAL4"/>
    <property type="match status" value="1"/>
</dbReference>
<dbReference type="Pfam" id="PF00172">
    <property type="entry name" value="Zn_clus"/>
    <property type="match status" value="1"/>
</dbReference>
<keyword evidence="6" id="KW-1185">Reference proteome</keyword>
<accession>A0A0N0DDJ2</accession>
<dbReference type="SMART" id="SM00906">
    <property type="entry name" value="Fungal_trans"/>
    <property type="match status" value="1"/>
</dbReference>
<reference evidence="5 6" key="1">
    <citation type="submission" date="2015-04" db="EMBL/GenBank/DDBJ databases">
        <title>The draft genome sequence of Fusarium langsethiae, a T-2/HT-2 mycotoxin producer.</title>
        <authorList>
            <person name="Lysoe E."/>
            <person name="Divon H.H."/>
            <person name="Terzi V."/>
            <person name="Orru L."/>
            <person name="Lamontanara A."/>
            <person name="Kolseth A.-K."/>
            <person name="Frandsen R.J."/>
            <person name="Nielsen K."/>
            <person name="Thrane U."/>
        </authorList>
    </citation>
    <scope>NUCLEOTIDE SEQUENCE [LARGE SCALE GENOMIC DNA]</scope>
    <source>
        <strain evidence="5 6">Fl201059</strain>
    </source>
</reference>
<feature type="compositionally biased region" description="Basic and acidic residues" evidence="3">
    <location>
        <begin position="13"/>
        <end position="28"/>
    </location>
</feature>
<evidence type="ECO:0000256" key="3">
    <source>
        <dbReference type="SAM" id="MobiDB-lite"/>
    </source>
</evidence>
<dbReference type="PROSITE" id="PS50048">
    <property type="entry name" value="ZN2_CY6_FUNGAL_2"/>
    <property type="match status" value="1"/>
</dbReference>
<dbReference type="Gene3D" id="4.10.240.10">
    <property type="entry name" value="Zn(2)-C6 fungal-type DNA-binding domain"/>
    <property type="match status" value="1"/>
</dbReference>
<dbReference type="InterPro" id="IPR052783">
    <property type="entry name" value="Metabolic/Drug-Res_Regulator"/>
</dbReference>
<dbReference type="GO" id="GO:0045944">
    <property type="term" value="P:positive regulation of transcription by RNA polymerase II"/>
    <property type="evidence" value="ECO:0007669"/>
    <property type="project" value="TreeGrafter"/>
</dbReference>
<dbReference type="PROSITE" id="PS00463">
    <property type="entry name" value="ZN2_CY6_FUNGAL_1"/>
    <property type="match status" value="1"/>
</dbReference>
<feature type="domain" description="Zn(2)-C6 fungal-type" evidence="4">
    <location>
        <begin position="46"/>
        <end position="76"/>
    </location>
</feature>
<organism evidence="5 6">
    <name type="scientific">Fusarium langsethiae</name>
    <dbReference type="NCBI Taxonomy" id="179993"/>
    <lineage>
        <taxon>Eukaryota</taxon>
        <taxon>Fungi</taxon>
        <taxon>Dikarya</taxon>
        <taxon>Ascomycota</taxon>
        <taxon>Pezizomycotina</taxon>
        <taxon>Sordariomycetes</taxon>
        <taxon>Hypocreomycetidae</taxon>
        <taxon>Hypocreales</taxon>
        <taxon>Nectriaceae</taxon>
        <taxon>Fusarium</taxon>
    </lineage>
</organism>
<dbReference type="InterPro" id="IPR007219">
    <property type="entry name" value="XnlR_reg_dom"/>
</dbReference>
<dbReference type="AlphaFoldDB" id="A0A0N0DDJ2"/>
<dbReference type="Pfam" id="PF04082">
    <property type="entry name" value="Fungal_trans"/>
    <property type="match status" value="1"/>
</dbReference>
<dbReference type="SUPFAM" id="SSF57701">
    <property type="entry name" value="Zn2/Cys6 DNA-binding domain"/>
    <property type="match status" value="1"/>
</dbReference>
<dbReference type="InterPro" id="IPR036864">
    <property type="entry name" value="Zn2-C6_fun-type_DNA-bd_sf"/>
</dbReference>
<dbReference type="GO" id="GO:0006351">
    <property type="term" value="P:DNA-templated transcription"/>
    <property type="evidence" value="ECO:0007669"/>
    <property type="project" value="InterPro"/>
</dbReference>
<gene>
    <name evidence="5" type="ORF">FLAG1_07417</name>
</gene>
<dbReference type="PANTHER" id="PTHR47655">
    <property type="entry name" value="QUINIC ACID UTILIZATION ACTIVATOR"/>
    <property type="match status" value="1"/>
</dbReference>
<sequence>MSTTKSQMNHKLPAKDPHRGPKRARTDADESDEGSYGRNRHRITRACNECRRRKDRCSGQKPSCISCIENDRVCSYGPSKKRGLRPGYVRAIEALLGLMITTIEGSEAWICGLLQGKSDQISLRLASVEVQESDMSVDLLLDIWRKCNLCKEAGKLLAPENLETDEDGTDSTRYFDTKLVEAFALSQLSRDDGENALLTPMNTETTPHEVALFDSPPTPVVSVHTSNQSMEAVLQAPAIPHHEAPASNSIDVSPSSILQVPTNWPYLMDVYFETTHSWLPISQKHELLRTAYTVANNPSTSANAPSSGELAFFHAVLMYSSHQASTIPNLSKPSVNNSYRARSPQDLTQSSLFSDPVAYDLGHVKAFLVLSLLEMDRNCWNNAWTAIGRAVYTATSLGLISRDTTKEPSVYDENAKRTVLGCVTLETIIASRLGTATCLQSSDISPKSLLINDGIEEWEPWQPRILLDARAIESRQVSNTHVPGHVISTFNRLLQVIARLNDLVHEQRRPASDQALHEIMLACQQNLLEDPPITADIPPQKLCLWMASVTTLEVAAAERLASHGTNSWRPDGYWKRIASLVYLIEIRAESMGRCSVSPAVQSCLELLQKTIAHHQLQYTGTDNQYSFHLVQRNIAAAKGSLQTVFNKEPHIDVVSTDKATINVPKPIHPVFTNDSVPPRGGTITEVPATTLTISTQSEKIYSSTVRHGISTTILPQAVGVENNGTFETSGSSLGEDPEDEGLFDSLATLDSTDWLANPPEFMQHLGLLDNPSTSMENIFDMEF</sequence>
<evidence type="ECO:0000313" key="5">
    <source>
        <dbReference type="EMBL" id="KPA39725.1"/>
    </source>
</evidence>
<evidence type="ECO:0000256" key="2">
    <source>
        <dbReference type="ARBA" id="ARBA00023242"/>
    </source>
</evidence>
<dbReference type="SMART" id="SM00066">
    <property type="entry name" value="GAL4"/>
    <property type="match status" value="1"/>
</dbReference>
<dbReference type="PANTHER" id="PTHR47655:SF2">
    <property type="entry name" value="QUINIC ACID UTILIZATION ACTIVATOR"/>
    <property type="match status" value="1"/>
</dbReference>